<organism evidence="1">
    <name type="scientific">Pediococcus pentosaceus CGMCC 7049</name>
    <dbReference type="NCBI Taxonomy" id="1460385"/>
    <lineage>
        <taxon>Bacteria</taxon>
        <taxon>Bacillati</taxon>
        <taxon>Bacillota</taxon>
        <taxon>Bacilli</taxon>
        <taxon>Lactobacillales</taxon>
        <taxon>Lactobacillaceae</taxon>
        <taxon>Pediococcus</taxon>
    </lineage>
</organism>
<gene>
    <name evidence="1" type="ORF">BB06_05155</name>
</gene>
<protein>
    <submittedName>
        <fullName evidence="1">Uncharacterized protein</fullName>
    </submittedName>
</protein>
<sequence length="68" mass="7699">MMQYSKREHDMAIGAATAEAMVEIQKEMNKESNGDKIYDPNLGLEAFSEAYEHALELYAGHYPDSDQD</sequence>
<reference evidence="1" key="1">
    <citation type="submission" date="2014-02" db="EMBL/GenBank/DDBJ databases">
        <authorList>
            <person name="Zhao D."/>
            <person name="Dong X."/>
            <person name="Li Y."/>
            <person name="Lv L."/>
            <person name="Zhao D."/>
            <person name="Gao Y."/>
            <person name="Wang Y."/>
            <person name="Li Y."/>
        </authorList>
    </citation>
    <scope>NUCLEOTIDE SEQUENCE</scope>
    <source>
        <strain evidence="1">CGMCC 7049</strain>
    </source>
</reference>
<evidence type="ECO:0000313" key="1">
    <source>
        <dbReference type="EMBL" id="XBS07625.1"/>
    </source>
</evidence>
<name>A0AAU7NJA3_PEDPE</name>
<dbReference type="EMBL" id="CP157400">
    <property type="protein sequence ID" value="XBS07625.1"/>
    <property type="molecule type" value="Genomic_DNA"/>
</dbReference>
<accession>A0AAU7NJA3</accession>
<reference evidence="1" key="2">
    <citation type="submission" date="2024-05" db="EMBL/GenBank/DDBJ databases">
        <authorList>
            <person name="Chen H."/>
        </authorList>
    </citation>
    <scope>NUCLEOTIDE SEQUENCE</scope>
    <source>
        <strain evidence="1">CGMCC 7049</strain>
    </source>
</reference>
<dbReference type="AlphaFoldDB" id="A0AAU7NJA3"/>
<proteinExistence type="predicted"/>
<dbReference type="RefSeq" id="WP_147628910.1">
    <property type="nucleotide sequence ID" value="NZ_CP157400.1"/>
</dbReference>